<dbReference type="RefSeq" id="WP_339968826.1">
    <property type="nucleotide sequence ID" value="NZ_JBBHJY010000009.1"/>
</dbReference>
<evidence type="ECO:0000313" key="2">
    <source>
        <dbReference type="Proteomes" id="UP001379235"/>
    </source>
</evidence>
<comment type="caution">
    <text evidence="1">The sequence shown here is derived from an EMBL/GenBank/DDBJ whole genome shotgun (WGS) entry which is preliminary data.</text>
</comment>
<evidence type="ECO:0000313" key="1">
    <source>
        <dbReference type="EMBL" id="MEJ6011505.1"/>
    </source>
</evidence>
<protein>
    <submittedName>
        <fullName evidence="1">Uncharacterized protein</fullName>
    </submittedName>
</protein>
<name>A0ABU8SC07_9SPHN</name>
<gene>
    <name evidence="1" type="ORF">WG900_16445</name>
</gene>
<dbReference type="EMBL" id="JBBHJY010000009">
    <property type="protein sequence ID" value="MEJ6011505.1"/>
    <property type="molecule type" value="Genomic_DNA"/>
</dbReference>
<proteinExistence type="predicted"/>
<sequence length="97" mass="10682">MAIRFSGLRFRSAVPIQNQFVDGIPALPDKVLDQHCINRDSHSEMVADHWLGVNRRTGMTSSLNQKTQTKTLIGIVGAKFVLAGYRRACATSRVAPS</sequence>
<accession>A0ABU8SC07</accession>
<reference evidence="1 2" key="1">
    <citation type="submission" date="2024-03" db="EMBL/GenBank/DDBJ databases">
        <authorList>
            <person name="Jo J.-H."/>
        </authorList>
    </citation>
    <scope>NUCLEOTIDE SEQUENCE [LARGE SCALE GENOMIC DNA]</scope>
    <source>
        <strain evidence="1 2">AS3R-12</strain>
    </source>
</reference>
<dbReference type="Proteomes" id="UP001379235">
    <property type="component" value="Unassembled WGS sequence"/>
</dbReference>
<keyword evidence="2" id="KW-1185">Reference proteome</keyword>
<organism evidence="1 2">
    <name type="scientific">Novosphingobium aquae</name>
    <dbReference type="NCBI Taxonomy" id="3133435"/>
    <lineage>
        <taxon>Bacteria</taxon>
        <taxon>Pseudomonadati</taxon>
        <taxon>Pseudomonadota</taxon>
        <taxon>Alphaproteobacteria</taxon>
        <taxon>Sphingomonadales</taxon>
        <taxon>Sphingomonadaceae</taxon>
        <taxon>Novosphingobium</taxon>
    </lineage>
</organism>